<evidence type="ECO:0000256" key="1">
    <source>
        <dbReference type="ARBA" id="ARBA00004651"/>
    </source>
</evidence>
<dbReference type="PATRIC" id="fig|1423796.3.peg.542"/>
<evidence type="ECO:0000256" key="5">
    <source>
        <dbReference type="ARBA" id="ARBA00022960"/>
    </source>
</evidence>
<feature type="transmembrane region" description="Helical" evidence="8">
    <location>
        <begin position="44"/>
        <end position="67"/>
    </location>
</feature>
<organism evidence="9 10">
    <name type="scientific">Loigolactobacillus rennini DSM 20253</name>
    <dbReference type="NCBI Taxonomy" id="1423796"/>
    <lineage>
        <taxon>Bacteria</taxon>
        <taxon>Bacillati</taxon>
        <taxon>Bacillota</taxon>
        <taxon>Bacilli</taxon>
        <taxon>Lactobacillales</taxon>
        <taxon>Lactobacillaceae</taxon>
        <taxon>Loigolactobacillus</taxon>
    </lineage>
</organism>
<sequence>MRMREKVTLCGLLSLLMLLDGSISYLFAGTLHQFPNTMITRLTVLGLLLMVFFAPDFNHLVITALVLGLLYDSFYTGVLGVYMFLFPLVVYFTRWMAKFFASTPLIIGAIYLIDLTVLESAVYAMNTFMGQTTLSLNDFIPNVLGPTLALNLVLFIILYLPLRQLIAKLGSVY</sequence>
<dbReference type="InterPro" id="IPR007227">
    <property type="entry name" value="Cell_shape_determining_MreD"/>
</dbReference>
<dbReference type="NCBIfam" id="TIGR03426">
    <property type="entry name" value="shape_MreD"/>
    <property type="match status" value="1"/>
</dbReference>
<dbReference type="GO" id="GO:0005886">
    <property type="term" value="C:plasma membrane"/>
    <property type="evidence" value="ECO:0007669"/>
    <property type="project" value="UniProtKB-SubCell"/>
</dbReference>
<evidence type="ECO:0000256" key="3">
    <source>
        <dbReference type="ARBA" id="ARBA00022475"/>
    </source>
</evidence>
<protein>
    <submittedName>
        <fullName evidence="9">Rod shape-determining protein MreD</fullName>
    </submittedName>
</protein>
<keyword evidence="5" id="KW-0133">Cell shape</keyword>
<keyword evidence="7 8" id="KW-0472">Membrane</keyword>
<evidence type="ECO:0000256" key="7">
    <source>
        <dbReference type="ARBA" id="ARBA00023136"/>
    </source>
</evidence>
<name>A0A0R2D5J7_9LACO</name>
<evidence type="ECO:0000313" key="9">
    <source>
        <dbReference type="EMBL" id="KRM99256.1"/>
    </source>
</evidence>
<keyword evidence="10" id="KW-1185">Reference proteome</keyword>
<dbReference type="STRING" id="1423796.FC24_GL000526"/>
<feature type="transmembrane region" description="Helical" evidence="8">
    <location>
        <begin position="139"/>
        <end position="160"/>
    </location>
</feature>
<dbReference type="Proteomes" id="UP000051638">
    <property type="component" value="Unassembled WGS sequence"/>
</dbReference>
<evidence type="ECO:0000256" key="4">
    <source>
        <dbReference type="ARBA" id="ARBA00022692"/>
    </source>
</evidence>
<dbReference type="OrthoDB" id="2148512at2"/>
<comment type="similarity">
    <text evidence="2">Belongs to the MreD family.</text>
</comment>
<keyword evidence="6 8" id="KW-1133">Transmembrane helix</keyword>
<dbReference type="RefSeq" id="WP_057873380.1">
    <property type="nucleotide sequence ID" value="NZ_AYYI01000018.1"/>
</dbReference>
<keyword evidence="3" id="KW-1003">Cell membrane</keyword>
<keyword evidence="4 8" id="KW-0812">Transmembrane</keyword>
<feature type="transmembrane region" description="Helical" evidence="8">
    <location>
        <begin position="99"/>
        <end position="118"/>
    </location>
</feature>
<dbReference type="Pfam" id="PF04093">
    <property type="entry name" value="MreD"/>
    <property type="match status" value="1"/>
</dbReference>
<accession>A0A0R2D5J7</accession>
<gene>
    <name evidence="9" type="ORF">FC24_GL000526</name>
</gene>
<dbReference type="GO" id="GO:0008360">
    <property type="term" value="P:regulation of cell shape"/>
    <property type="evidence" value="ECO:0007669"/>
    <property type="project" value="UniProtKB-KW"/>
</dbReference>
<evidence type="ECO:0000256" key="6">
    <source>
        <dbReference type="ARBA" id="ARBA00022989"/>
    </source>
</evidence>
<evidence type="ECO:0000313" key="10">
    <source>
        <dbReference type="Proteomes" id="UP000051638"/>
    </source>
</evidence>
<evidence type="ECO:0000256" key="2">
    <source>
        <dbReference type="ARBA" id="ARBA00007776"/>
    </source>
</evidence>
<evidence type="ECO:0000256" key="8">
    <source>
        <dbReference type="SAM" id="Phobius"/>
    </source>
</evidence>
<reference evidence="9 10" key="1">
    <citation type="journal article" date="2015" name="Genome Announc.">
        <title>Expanding the biotechnology potential of lactobacilli through comparative genomics of 213 strains and associated genera.</title>
        <authorList>
            <person name="Sun Z."/>
            <person name="Harris H.M."/>
            <person name="McCann A."/>
            <person name="Guo C."/>
            <person name="Argimon S."/>
            <person name="Zhang W."/>
            <person name="Yang X."/>
            <person name="Jeffery I.B."/>
            <person name="Cooney J.C."/>
            <person name="Kagawa T.F."/>
            <person name="Liu W."/>
            <person name="Song Y."/>
            <person name="Salvetti E."/>
            <person name="Wrobel A."/>
            <person name="Rasinkangas P."/>
            <person name="Parkhill J."/>
            <person name="Rea M.C."/>
            <person name="O'Sullivan O."/>
            <person name="Ritari J."/>
            <person name="Douillard F.P."/>
            <person name="Paul Ross R."/>
            <person name="Yang R."/>
            <person name="Briner A.E."/>
            <person name="Felis G.E."/>
            <person name="de Vos W.M."/>
            <person name="Barrangou R."/>
            <person name="Klaenhammer T.R."/>
            <person name="Caufield P.W."/>
            <person name="Cui Y."/>
            <person name="Zhang H."/>
            <person name="O'Toole P.W."/>
        </authorList>
    </citation>
    <scope>NUCLEOTIDE SEQUENCE [LARGE SCALE GENOMIC DNA]</scope>
    <source>
        <strain evidence="9 10">DSM 20253</strain>
    </source>
</reference>
<comment type="subcellular location">
    <subcellularLocation>
        <location evidence="1">Cell membrane</location>
        <topology evidence="1">Multi-pass membrane protein</topology>
    </subcellularLocation>
</comment>
<dbReference type="AlphaFoldDB" id="A0A0R2D5J7"/>
<dbReference type="EMBL" id="AYYI01000018">
    <property type="protein sequence ID" value="KRM99256.1"/>
    <property type="molecule type" value="Genomic_DNA"/>
</dbReference>
<proteinExistence type="inferred from homology"/>
<comment type="caution">
    <text evidence="9">The sequence shown here is derived from an EMBL/GenBank/DDBJ whole genome shotgun (WGS) entry which is preliminary data.</text>
</comment>
<feature type="transmembrane region" description="Helical" evidence="8">
    <location>
        <begin position="74"/>
        <end position="93"/>
    </location>
</feature>